<dbReference type="EMBL" id="LR134266">
    <property type="protein sequence ID" value="VED66572.1"/>
    <property type="molecule type" value="Genomic_DNA"/>
</dbReference>
<protein>
    <submittedName>
        <fullName evidence="1">DNA polymerase III PolC</fullName>
        <ecNumber evidence="1">2.7.7.7</ecNumber>
    </submittedName>
</protein>
<reference evidence="1 2" key="1">
    <citation type="submission" date="2018-12" db="EMBL/GenBank/DDBJ databases">
        <authorList>
            <consortium name="Pathogen Informatics"/>
        </authorList>
    </citation>
    <scope>NUCLEOTIDE SEQUENCE [LARGE SCALE GENOMIC DNA]</scope>
    <source>
        <strain evidence="1 2">NCTC3166</strain>
    </source>
</reference>
<keyword evidence="1" id="KW-0808">Transferase</keyword>
<name>A0A447Z2R7_9STRE</name>
<proteinExistence type="predicted"/>
<evidence type="ECO:0000313" key="2">
    <source>
        <dbReference type="Proteomes" id="UP000270025"/>
    </source>
</evidence>
<accession>A0A447Z2R7</accession>
<dbReference type="Proteomes" id="UP000270025">
    <property type="component" value="Chromosome"/>
</dbReference>
<dbReference type="RefSeq" id="WP_023022162.1">
    <property type="nucleotide sequence ID" value="NZ_LR134266.1"/>
</dbReference>
<organism evidence="1 2">
    <name type="scientific">Streptococcus viridans</name>
    <dbReference type="NCBI Taxonomy" id="78535"/>
    <lineage>
        <taxon>Bacteria</taxon>
        <taxon>Bacillati</taxon>
        <taxon>Bacillota</taxon>
        <taxon>Bacilli</taxon>
        <taxon>Lactobacillales</taxon>
        <taxon>Streptococcaceae</taxon>
        <taxon>Streptococcus</taxon>
    </lineage>
</organism>
<dbReference type="KEGG" id="svf:NCTC3166_00358"/>
<sequence>MRVKIFAEDKPAQKTFSYQLELDTDTILKVTGLVCSTVVVANLLSLLKD</sequence>
<keyword evidence="2" id="KW-1185">Reference proteome</keyword>
<keyword evidence="1" id="KW-0548">Nucleotidyltransferase</keyword>
<dbReference type="AlphaFoldDB" id="A0A447Z2R7"/>
<gene>
    <name evidence="1" type="primary">polC_2</name>
    <name evidence="1" type="ORF">NCTC3166_00358</name>
</gene>
<dbReference type="EC" id="2.7.7.7" evidence="1"/>
<dbReference type="GO" id="GO:0003887">
    <property type="term" value="F:DNA-directed DNA polymerase activity"/>
    <property type="evidence" value="ECO:0007669"/>
    <property type="project" value="UniProtKB-EC"/>
</dbReference>
<evidence type="ECO:0000313" key="1">
    <source>
        <dbReference type="EMBL" id="VED66572.1"/>
    </source>
</evidence>